<accession>A0A923SSI5</accession>
<dbReference type="InterPro" id="IPR046240">
    <property type="entry name" value="DUF6273"/>
</dbReference>
<feature type="domain" description="DUF6273" evidence="1">
    <location>
        <begin position="89"/>
        <end position="260"/>
    </location>
</feature>
<dbReference type="EMBL" id="JACRYT010000013">
    <property type="protein sequence ID" value="MBC6680414.1"/>
    <property type="molecule type" value="Genomic_DNA"/>
</dbReference>
<protein>
    <recommendedName>
        <fullName evidence="1">DUF6273 domain-containing protein</fullName>
    </recommendedName>
</protein>
<evidence type="ECO:0000259" key="1">
    <source>
        <dbReference type="Pfam" id="PF19789"/>
    </source>
</evidence>
<comment type="caution">
    <text evidence="2">The sequence shown here is derived from an EMBL/GenBank/DDBJ whole genome shotgun (WGS) entry which is preliminary data.</text>
</comment>
<dbReference type="Pfam" id="PF19789">
    <property type="entry name" value="DUF6273"/>
    <property type="match status" value="1"/>
</dbReference>
<reference evidence="2" key="1">
    <citation type="submission" date="2020-08" db="EMBL/GenBank/DDBJ databases">
        <title>Genome public.</title>
        <authorList>
            <person name="Liu C."/>
            <person name="Sun Q."/>
        </authorList>
    </citation>
    <scope>NUCLEOTIDE SEQUENCE</scope>
    <source>
        <strain evidence="2">BX12</strain>
    </source>
</reference>
<dbReference type="Proteomes" id="UP000602647">
    <property type="component" value="Unassembled WGS sequence"/>
</dbReference>
<keyword evidence="3" id="KW-1185">Reference proteome</keyword>
<organism evidence="2 3">
    <name type="scientific">Zhenpiania hominis</name>
    <dbReference type="NCBI Taxonomy" id="2763644"/>
    <lineage>
        <taxon>Bacteria</taxon>
        <taxon>Bacillati</taxon>
        <taxon>Bacillota</taxon>
        <taxon>Clostridia</taxon>
        <taxon>Peptostreptococcales</taxon>
        <taxon>Anaerovoracaceae</taxon>
        <taxon>Zhenpiania</taxon>
    </lineage>
</organism>
<proteinExistence type="predicted"/>
<name>A0A923SSI5_9FIRM</name>
<evidence type="ECO:0000313" key="3">
    <source>
        <dbReference type="Proteomes" id="UP000602647"/>
    </source>
</evidence>
<gene>
    <name evidence="2" type="ORF">H9L42_11350</name>
</gene>
<sequence>MNMSVEKKWHRWIAIAVALLMLVTLAMPMNVSKASAATTNLQNPRTASDGIVTWDCVWFGHYPQSSDGNGGFNNDPIKWRVLSVDGDEALLLADKNLEKDLMYNTDEGGGVWSRSIIRSWLNGYGSDYNSAKENFTQKNFIDVAFNEQEKNAIYEKKIMNNAGPHTTDKVFLLSVTEAKNSTYGFPDTQQNTPTRISKDTDYVNWKIGDTANNDTWWLRSYGSVEEASGAVYVTKNGFIAEGGTYVAMCDIGVRPALRLNLTSNLWSYAGAVSSDGTIDETPLQ</sequence>
<evidence type="ECO:0000313" key="2">
    <source>
        <dbReference type="EMBL" id="MBC6680414.1"/>
    </source>
</evidence>
<dbReference type="AlphaFoldDB" id="A0A923SSI5"/>